<evidence type="ECO:0000256" key="1">
    <source>
        <dbReference type="SAM" id="SignalP"/>
    </source>
</evidence>
<name>A0ABW1FVN7_9ACTN</name>
<comment type="caution">
    <text evidence="2">The sequence shown here is derived from an EMBL/GenBank/DDBJ whole genome shotgun (WGS) entry which is preliminary data.</text>
</comment>
<feature type="chain" id="PRO_5047421992" description="Lipoprotein" evidence="1">
    <location>
        <begin position="20"/>
        <end position="136"/>
    </location>
</feature>
<dbReference type="RefSeq" id="WP_380578612.1">
    <property type="nucleotide sequence ID" value="NZ_JBHSQJ010000004.1"/>
</dbReference>
<keyword evidence="1" id="KW-0732">Signal</keyword>
<feature type="signal peptide" evidence="1">
    <location>
        <begin position="1"/>
        <end position="19"/>
    </location>
</feature>
<dbReference type="PROSITE" id="PS51257">
    <property type="entry name" value="PROKAR_LIPOPROTEIN"/>
    <property type="match status" value="1"/>
</dbReference>
<sequence length="136" mass="14474">MTIRRFLRFRQAAAAVALAAALAACLRSPADSRRTGTPGASGSGDPVADCAHVIAYWARQLTTPGSDWGLDYQEMGLSDGENDILQHLMPDARRLARQQGPDAVQSAVRRAAERPCRAYAASLPSSPTGPSNGWPQ</sequence>
<evidence type="ECO:0008006" key="4">
    <source>
        <dbReference type="Google" id="ProtNLM"/>
    </source>
</evidence>
<keyword evidence="3" id="KW-1185">Reference proteome</keyword>
<accession>A0ABW1FVN7</accession>
<reference evidence="3" key="1">
    <citation type="journal article" date="2019" name="Int. J. Syst. Evol. Microbiol.">
        <title>The Global Catalogue of Microorganisms (GCM) 10K type strain sequencing project: providing services to taxonomists for standard genome sequencing and annotation.</title>
        <authorList>
            <consortium name="The Broad Institute Genomics Platform"/>
            <consortium name="The Broad Institute Genome Sequencing Center for Infectious Disease"/>
            <person name="Wu L."/>
            <person name="Ma J."/>
        </authorList>
    </citation>
    <scope>NUCLEOTIDE SEQUENCE [LARGE SCALE GENOMIC DNA]</scope>
    <source>
        <strain evidence="3">JCM 4816</strain>
    </source>
</reference>
<proteinExistence type="predicted"/>
<gene>
    <name evidence="2" type="ORF">ACFP3V_01055</name>
</gene>
<dbReference type="Proteomes" id="UP001596174">
    <property type="component" value="Unassembled WGS sequence"/>
</dbReference>
<evidence type="ECO:0000313" key="3">
    <source>
        <dbReference type="Proteomes" id="UP001596174"/>
    </source>
</evidence>
<organism evidence="2 3">
    <name type="scientific">Streptacidiphilus monticola</name>
    <dbReference type="NCBI Taxonomy" id="2161674"/>
    <lineage>
        <taxon>Bacteria</taxon>
        <taxon>Bacillati</taxon>
        <taxon>Actinomycetota</taxon>
        <taxon>Actinomycetes</taxon>
        <taxon>Kitasatosporales</taxon>
        <taxon>Streptomycetaceae</taxon>
        <taxon>Streptacidiphilus</taxon>
    </lineage>
</organism>
<dbReference type="EMBL" id="JBHSQJ010000004">
    <property type="protein sequence ID" value="MFC5905815.1"/>
    <property type="molecule type" value="Genomic_DNA"/>
</dbReference>
<protein>
    <recommendedName>
        <fullName evidence="4">Lipoprotein</fullName>
    </recommendedName>
</protein>
<evidence type="ECO:0000313" key="2">
    <source>
        <dbReference type="EMBL" id="MFC5905815.1"/>
    </source>
</evidence>